<dbReference type="InterPro" id="IPR029055">
    <property type="entry name" value="Ntn_hydrolases_N"/>
</dbReference>
<dbReference type="PANTHER" id="PTHR45952">
    <property type="entry name" value="ALUMINUM INDUCED PROTEIN WITH YGL AND LRDR MOTIFS"/>
    <property type="match status" value="1"/>
</dbReference>
<dbReference type="RefSeq" id="XP_038971098.1">
    <property type="nucleotide sequence ID" value="XM_039115170.1"/>
</dbReference>
<dbReference type="InterPro" id="IPR024286">
    <property type="entry name" value="DUF3700"/>
</dbReference>
<accession>A0A8B8ZI13</accession>
<dbReference type="Pfam" id="PF12481">
    <property type="entry name" value="DUF3700"/>
    <property type="match status" value="1"/>
</dbReference>
<gene>
    <name evidence="3" type="primary">LOC103721872</name>
</gene>
<dbReference type="OrthoDB" id="2019121at2759"/>
<feature type="domain" description="DUF3700" evidence="1">
    <location>
        <begin position="2"/>
        <end position="224"/>
    </location>
</feature>
<dbReference type="SMART" id="SM01172">
    <property type="entry name" value="DUF3700"/>
    <property type="match status" value="1"/>
</dbReference>
<reference evidence="2" key="1">
    <citation type="journal article" date="2019" name="Nat. Commun.">
        <title>Genome-wide association mapping of date palm fruit traits.</title>
        <authorList>
            <person name="Hazzouri K.M."/>
            <person name="Gros-Balthazard M."/>
            <person name="Flowers J.M."/>
            <person name="Copetti D."/>
            <person name="Lemansour A."/>
            <person name="Lebrun M."/>
            <person name="Masmoudi K."/>
            <person name="Ferrand S."/>
            <person name="Dhar M.I."/>
            <person name="Fresquez Z.A."/>
            <person name="Rosas U."/>
            <person name="Zhang J."/>
            <person name="Talag J."/>
            <person name="Lee S."/>
            <person name="Kudrna D."/>
            <person name="Powell R.F."/>
            <person name="Leitch I.J."/>
            <person name="Krueger R.R."/>
            <person name="Wing R.A."/>
            <person name="Amiri K.M.A."/>
            <person name="Purugganan M.D."/>
        </authorList>
    </citation>
    <scope>NUCLEOTIDE SEQUENCE [LARGE SCALE GENOMIC DNA]</scope>
    <source>
        <strain evidence="2">cv. Khalas</strain>
    </source>
</reference>
<evidence type="ECO:0000313" key="3">
    <source>
        <dbReference type="RefSeq" id="XP_038971098.1"/>
    </source>
</evidence>
<dbReference type="Proteomes" id="UP000228380">
    <property type="component" value="Chromosome 17"/>
</dbReference>
<dbReference type="InterPro" id="IPR044828">
    <property type="entry name" value="TSJT1-like"/>
</dbReference>
<dbReference type="Gene3D" id="3.60.20.10">
    <property type="entry name" value="Glutamine Phosphoribosylpyrophosphate, subunit 1, domain 1"/>
    <property type="match status" value="1"/>
</dbReference>
<evidence type="ECO:0000259" key="1">
    <source>
        <dbReference type="SMART" id="SM01172"/>
    </source>
</evidence>
<dbReference type="GeneID" id="103721872"/>
<protein>
    <submittedName>
        <fullName evidence="3">Stem-specific protein TSJT1-like</fullName>
    </submittedName>
</protein>
<organism evidence="2 3">
    <name type="scientific">Phoenix dactylifera</name>
    <name type="common">Date palm</name>
    <dbReference type="NCBI Taxonomy" id="42345"/>
    <lineage>
        <taxon>Eukaryota</taxon>
        <taxon>Viridiplantae</taxon>
        <taxon>Streptophyta</taxon>
        <taxon>Embryophyta</taxon>
        <taxon>Tracheophyta</taxon>
        <taxon>Spermatophyta</taxon>
        <taxon>Magnoliopsida</taxon>
        <taxon>Liliopsida</taxon>
        <taxon>Arecaceae</taxon>
        <taxon>Coryphoideae</taxon>
        <taxon>Phoeniceae</taxon>
        <taxon>Phoenix</taxon>
    </lineage>
</organism>
<reference evidence="3" key="2">
    <citation type="submission" date="2025-08" db="UniProtKB">
        <authorList>
            <consortium name="RefSeq"/>
        </authorList>
    </citation>
    <scope>IDENTIFICATION</scope>
    <source>
        <tissue evidence="3">Young leaves</tissue>
    </source>
</reference>
<dbReference type="KEGG" id="pda:103721872"/>
<dbReference type="PANTHER" id="PTHR45952:SF8">
    <property type="entry name" value="STEM-SPECIFIC PROTEIN TSJT1"/>
    <property type="match status" value="1"/>
</dbReference>
<keyword evidence="2" id="KW-1185">Reference proteome</keyword>
<sequence length="264" mass="29859">MLAVFERSVAKPPAELDMSPVWPVPFDRFEAEQLFNAIFPDAVIYNFSNGSFMAISHCMDNTQHPRSAVVDDIYCLFAGSFNNLGELRRHYGLGRSTTEAMLVIEAYKVLRDRAPYPPDQVIKDFSGKFMFVLFDLKNGTIFAARDRDSDLNFAWGKVLDGSLAFSDDYQVILDMCGRSSTFFPAGCFYMNTTGLVSFEQPLHKVKAIRCTMEELCAPGIVFVVDRWYRRPGNIPRVGSESNWSDACNTREDDIEEPLGFGWGE</sequence>
<name>A0A8B8ZI13_PHODC</name>
<dbReference type="AlphaFoldDB" id="A0A8B8ZI13"/>
<evidence type="ECO:0000313" key="2">
    <source>
        <dbReference type="Proteomes" id="UP000228380"/>
    </source>
</evidence>
<proteinExistence type="predicted"/>
<dbReference type="SUPFAM" id="SSF56235">
    <property type="entry name" value="N-terminal nucleophile aminohydrolases (Ntn hydrolases)"/>
    <property type="match status" value="1"/>
</dbReference>